<dbReference type="InterPro" id="IPR001647">
    <property type="entry name" value="HTH_TetR"/>
</dbReference>
<keyword evidence="3" id="KW-0804">Transcription</keyword>
<evidence type="ECO:0000256" key="4">
    <source>
        <dbReference type="PROSITE-ProRule" id="PRU00335"/>
    </source>
</evidence>
<keyword evidence="7" id="KW-1185">Reference proteome</keyword>
<dbReference type="Proteomes" id="UP000585507">
    <property type="component" value="Unassembled WGS sequence"/>
</dbReference>
<evidence type="ECO:0000313" key="7">
    <source>
        <dbReference type="Proteomes" id="UP000585507"/>
    </source>
</evidence>
<dbReference type="EMBL" id="JACHBK010000001">
    <property type="protein sequence ID" value="MBB5533426.1"/>
    <property type="molecule type" value="Genomic_DNA"/>
</dbReference>
<organism evidence="6 7">
    <name type="scientific">Rhizobium giardinii</name>
    <dbReference type="NCBI Taxonomy" id="56731"/>
    <lineage>
        <taxon>Bacteria</taxon>
        <taxon>Pseudomonadati</taxon>
        <taxon>Pseudomonadota</taxon>
        <taxon>Alphaproteobacteria</taxon>
        <taxon>Hyphomicrobiales</taxon>
        <taxon>Rhizobiaceae</taxon>
        <taxon>Rhizobium/Agrobacterium group</taxon>
        <taxon>Rhizobium</taxon>
    </lineage>
</organism>
<comment type="caution">
    <text evidence="6">The sequence shown here is derived from an EMBL/GenBank/DDBJ whole genome shotgun (WGS) entry which is preliminary data.</text>
</comment>
<dbReference type="Gene3D" id="1.10.10.60">
    <property type="entry name" value="Homeodomain-like"/>
    <property type="match status" value="1"/>
</dbReference>
<dbReference type="PRINTS" id="PR00455">
    <property type="entry name" value="HTHTETR"/>
</dbReference>
<keyword evidence="1" id="KW-0805">Transcription regulation</keyword>
<evidence type="ECO:0000259" key="5">
    <source>
        <dbReference type="PROSITE" id="PS50977"/>
    </source>
</evidence>
<dbReference type="PROSITE" id="PS50977">
    <property type="entry name" value="HTH_TETR_2"/>
    <property type="match status" value="1"/>
</dbReference>
<gene>
    <name evidence="6" type="ORF">GGD55_000087</name>
</gene>
<feature type="domain" description="HTH tetR-type" evidence="5">
    <location>
        <begin position="16"/>
        <end position="76"/>
    </location>
</feature>
<evidence type="ECO:0000313" key="6">
    <source>
        <dbReference type="EMBL" id="MBB5533426.1"/>
    </source>
</evidence>
<reference evidence="6 7" key="1">
    <citation type="submission" date="2020-08" db="EMBL/GenBank/DDBJ databases">
        <title>Genomic Encyclopedia of Type Strains, Phase IV (KMG-V): Genome sequencing to study the core and pangenomes of soil and plant-associated prokaryotes.</title>
        <authorList>
            <person name="Whitman W."/>
        </authorList>
    </citation>
    <scope>NUCLEOTIDE SEQUENCE [LARGE SCALE GENOMIC DNA]</scope>
    <source>
        <strain evidence="6 7">SEMIA 4084</strain>
    </source>
</reference>
<dbReference type="Pfam" id="PF09209">
    <property type="entry name" value="CecR_C"/>
    <property type="match status" value="1"/>
</dbReference>
<dbReference type="SUPFAM" id="SSF48498">
    <property type="entry name" value="Tetracyclin repressor-like, C-terminal domain"/>
    <property type="match status" value="1"/>
</dbReference>
<proteinExistence type="predicted"/>
<dbReference type="SUPFAM" id="SSF46689">
    <property type="entry name" value="Homeodomain-like"/>
    <property type="match status" value="1"/>
</dbReference>
<protein>
    <submittedName>
        <fullName evidence="6">AcrR family transcriptional regulator</fullName>
    </submittedName>
</protein>
<dbReference type="InterPro" id="IPR009057">
    <property type="entry name" value="Homeodomain-like_sf"/>
</dbReference>
<dbReference type="InterPro" id="IPR050109">
    <property type="entry name" value="HTH-type_TetR-like_transc_reg"/>
</dbReference>
<sequence>MSKLENDQNTSPSRRDATREKLLAAALDVFGRYGFDGASTRRLADAAGVNLQAIPYYFSGKEGLYIATADYLTELISNHVGDMRQRVGARIVALDTAGEPMSPAEARAFLTEIAQTMIALFVSKKSESWARFIIREQMEPTEAFTRVYQGIMRPMIEIARQLIGTILDDDPASEHVRLRAFAFIGSILVFRMAHAAVLAQMEWETAGPQEVATLRHLAAELVAALEPFKGGAA</sequence>
<dbReference type="Gene3D" id="1.10.357.10">
    <property type="entry name" value="Tetracycline Repressor, domain 2"/>
    <property type="match status" value="1"/>
</dbReference>
<keyword evidence="2 4" id="KW-0238">DNA-binding</keyword>
<dbReference type="RefSeq" id="WP_018323692.1">
    <property type="nucleotide sequence ID" value="NZ_JACHBK010000001.1"/>
</dbReference>
<dbReference type="AlphaFoldDB" id="A0A7W8U5X0"/>
<dbReference type="PANTHER" id="PTHR30055">
    <property type="entry name" value="HTH-TYPE TRANSCRIPTIONAL REGULATOR RUTR"/>
    <property type="match status" value="1"/>
</dbReference>
<evidence type="ECO:0000256" key="3">
    <source>
        <dbReference type="ARBA" id="ARBA00023163"/>
    </source>
</evidence>
<dbReference type="InterPro" id="IPR036271">
    <property type="entry name" value="Tet_transcr_reg_TetR-rel_C_sf"/>
</dbReference>
<dbReference type="GO" id="GO:0000976">
    <property type="term" value="F:transcription cis-regulatory region binding"/>
    <property type="evidence" value="ECO:0007669"/>
    <property type="project" value="TreeGrafter"/>
</dbReference>
<dbReference type="Pfam" id="PF00440">
    <property type="entry name" value="TetR_N"/>
    <property type="match status" value="1"/>
</dbReference>
<dbReference type="InterPro" id="IPR015292">
    <property type="entry name" value="Tscrpt_reg_YbiH_C"/>
</dbReference>
<evidence type="ECO:0000256" key="1">
    <source>
        <dbReference type="ARBA" id="ARBA00023015"/>
    </source>
</evidence>
<feature type="DNA-binding region" description="H-T-H motif" evidence="4">
    <location>
        <begin position="39"/>
        <end position="58"/>
    </location>
</feature>
<dbReference type="PANTHER" id="PTHR30055:SF234">
    <property type="entry name" value="HTH-TYPE TRANSCRIPTIONAL REGULATOR BETI"/>
    <property type="match status" value="1"/>
</dbReference>
<evidence type="ECO:0000256" key="2">
    <source>
        <dbReference type="ARBA" id="ARBA00023125"/>
    </source>
</evidence>
<name>A0A7W8U5X0_9HYPH</name>
<dbReference type="GO" id="GO:0003700">
    <property type="term" value="F:DNA-binding transcription factor activity"/>
    <property type="evidence" value="ECO:0007669"/>
    <property type="project" value="TreeGrafter"/>
</dbReference>
<accession>A0A7W8U5X0</accession>